<evidence type="ECO:0000313" key="1">
    <source>
        <dbReference type="EMBL" id="MCL7023905.1"/>
    </source>
</evidence>
<dbReference type="SUPFAM" id="SSF55729">
    <property type="entry name" value="Acyl-CoA N-acyltransferases (Nat)"/>
    <property type="match status" value="1"/>
</dbReference>
<sequence length="110" mass="12396">MCIIAVRKGDNVLKGMRNDVIGILDLRVQYLLRGETYPEELVTAKMIRIFKQRGPRKCGIISNVIVAKSAYQQGVASRMCKTALALYGKLGFTTRRRLTWKNIITYTSAA</sequence>
<comment type="caution">
    <text evidence="1">The sequence shown here is derived from an EMBL/GenBank/DDBJ whole genome shotgun (WGS) entry which is preliminary data.</text>
</comment>
<evidence type="ECO:0008006" key="3">
    <source>
        <dbReference type="Google" id="ProtNLM"/>
    </source>
</evidence>
<dbReference type="Proteomes" id="UP001177140">
    <property type="component" value="Unassembled WGS sequence"/>
</dbReference>
<accession>A0AA41RVU4</accession>
<dbReference type="AlphaFoldDB" id="A0AA41RVU4"/>
<dbReference type="EMBL" id="JAJJMA010027986">
    <property type="protein sequence ID" value="MCL7023905.1"/>
    <property type="molecule type" value="Genomic_DNA"/>
</dbReference>
<dbReference type="PANTHER" id="PTHR47426:SF3">
    <property type="entry name" value="GCN5-RELATED N-ACETYLTRANSFERASE 6, CHLOROPLASTIC"/>
    <property type="match status" value="1"/>
</dbReference>
<reference evidence="1" key="1">
    <citation type="submission" date="2022-03" db="EMBL/GenBank/DDBJ databases">
        <title>A functionally conserved STORR gene fusion in Papaver species that diverged 16.8 million years ago.</title>
        <authorList>
            <person name="Catania T."/>
        </authorList>
    </citation>
    <scope>NUCLEOTIDE SEQUENCE</scope>
    <source>
        <strain evidence="1">S-191538</strain>
    </source>
</reference>
<organism evidence="1 2">
    <name type="scientific">Papaver nudicaule</name>
    <name type="common">Iceland poppy</name>
    <dbReference type="NCBI Taxonomy" id="74823"/>
    <lineage>
        <taxon>Eukaryota</taxon>
        <taxon>Viridiplantae</taxon>
        <taxon>Streptophyta</taxon>
        <taxon>Embryophyta</taxon>
        <taxon>Tracheophyta</taxon>
        <taxon>Spermatophyta</taxon>
        <taxon>Magnoliopsida</taxon>
        <taxon>Ranunculales</taxon>
        <taxon>Papaveraceae</taxon>
        <taxon>Papaveroideae</taxon>
        <taxon>Papaver</taxon>
    </lineage>
</organism>
<gene>
    <name evidence="1" type="ORF">MKW94_006208</name>
</gene>
<protein>
    <recommendedName>
        <fullName evidence="3">N-acetyltransferase domain-containing protein</fullName>
    </recommendedName>
</protein>
<keyword evidence="2" id="KW-1185">Reference proteome</keyword>
<evidence type="ECO:0000313" key="2">
    <source>
        <dbReference type="Proteomes" id="UP001177140"/>
    </source>
</evidence>
<dbReference type="InterPro" id="IPR016181">
    <property type="entry name" value="Acyl_CoA_acyltransferase"/>
</dbReference>
<name>A0AA41RVU4_PAPNU</name>
<proteinExistence type="predicted"/>
<dbReference type="PANTHER" id="PTHR47426">
    <property type="entry name" value="ACYL-COA N-ACYLTRANSFERASES (NAT) SUPERFAMILY PROTEIN"/>
    <property type="match status" value="1"/>
</dbReference>